<reference evidence="2 3" key="1">
    <citation type="submission" date="2018-08" db="EMBL/GenBank/DDBJ databases">
        <title>Complete genome sequencing of Blastochloris tepida GI.</title>
        <authorList>
            <person name="Tsukatani Y."/>
            <person name="Mori H."/>
        </authorList>
    </citation>
    <scope>NUCLEOTIDE SEQUENCE [LARGE SCALE GENOMIC DNA]</scope>
    <source>
        <strain evidence="2 3">GI</strain>
    </source>
</reference>
<evidence type="ECO:0000313" key="3">
    <source>
        <dbReference type="Proteomes" id="UP000266934"/>
    </source>
</evidence>
<proteinExistence type="predicted"/>
<dbReference type="EMBL" id="AP018907">
    <property type="protein sequence ID" value="BBF94380.1"/>
    <property type="molecule type" value="Genomic_DNA"/>
</dbReference>
<dbReference type="RefSeq" id="WP_126401483.1">
    <property type="nucleotide sequence ID" value="NZ_AP018907.1"/>
</dbReference>
<keyword evidence="3" id="KW-1185">Reference proteome</keyword>
<feature type="region of interest" description="Disordered" evidence="1">
    <location>
        <begin position="1"/>
        <end position="71"/>
    </location>
</feature>
<name>A0A348G497_9HYPH</name>
<evidence type="ECO:0000256" key="1">
    <source>
        <dbReference type="SAM" id="MobiDB-lite"/>
    </source>
</evidence>
<dbReference type="KEGG" id="blag:BLTE_30650"/>
<feature type="compositionally biased region" description="Basic residues" evidence="1">
    <location>
        <begin position="1"/>
        <end position="11"/>
    </location>
</feature>
<protein>
    <submittedName>
        <fullName evidence="2">Uncharacterized protein</fullName>
    </submittedName>
</protein>
<evidence type="ECO:0000313" key="2">
    <source>
        <dbReference type="EMBL" id="BBF94380.1"/>
    </source>
</evidence>
<sequence>MEPGIRKRLHALSRAGKLGRRVDAGPVVLGEAASPANGRAPDPRPAQAPPAEAAAGAERPEPLPRRHPACV</sequence>
<organism evidence="2 3">
    <name type="scientific">Blastochloris tepida</name>
    <dbReference type="NCBI Taxonomy" id="2233851"/>
    <lineage>
        <taxon>Bacteria</taxon>
        <taxon>Pseudomonadati</taxon>
        <taxon>Pseudomonadota</taxon>
        <taxon>Alphaproteobacteria</taxon>
        <taxon>Hyphomicrobiales</taxon>
        <taxon>Blastochloridaceae</taxon>
        <taxon>Blastochloris</taxon>
    </lineage>
</organism>
<accession>A0A348G497</accession>
<dbReference type="Proteomes" id="UP000266934">
    <property type="component" value="Chromosome"/>
</dbReference>
<dbReference type="AlphaFoldDB" id="A0A348G497"/>
<gene>
    <name evidence="2" type="ORF">BLTE_30650</name>
</gene>